<organism evidence="3 4">
    <name type="scientific">Symbiodinium necroappetens</name>
    <dbReference type="NCBI Taxonomy" id="1628268"/>
    <lineage>
        <taxon>Eukaryota</taxon>
        <taxon>Sar</taxon>
        <taxon>Alveolata</taxon>
        <taxon>Dinophyceae</taxon>
        <taxon>Suessiales</taxon>
        <taxon>Symbiodiniaceae</taxon>
        <taxon>Symbiodinium</taxon>
    </lineage>
</organism>
<dbReference type="InterPro" id="IPR027065">
    <property type="entry name" value="Lon_Prtase"/>
</dbReference>
<proteinExistence type="predicted"/>
<dbReference type="Proteomes" id="UP000601435">
    <property type="component" value="Unassembled WGS sequence"/>
</dbReference>
<accession>A0A812NNS7</accession>
<comment type="caution">
    <text evidence="3">The sequence shown here is derived from an EMBL/GenBank/DDBJ whole genome shotgun (WGS) entry which is preliminary data.</text>
</comment>
<feature type="coiled-coil region" evidence="1">
    <location>
        <begin position="141"/>
        <end position="168"/>
    </location>
</feature>
<sequence>MEVLCRVGTRAKVMQAMPVVSQSGQQVGLQMLVNGIDIVRMEEVLQKGPPLQVKISQVKYENEDPPDDMLKATMNETMQTIKEIMKVNPGFREYASLINQSYYDRVEKMKAHVVAHFAAALTSADGIDLQKVLEATNAQDKSRLALELVKKELELSKLQQKIASQIEDKMNKHQREFMLREQLKSIKKELGIDKDDGSDALLQKFKQRLEEKTVPKEVKE</sequence>
<dbReference type="PROSITE" id="PS51787">
    <property type="entry name" value="LON_N"/>
    <property type="match status" value="1"/>
</dbReference>
<dbReference type="OrthoDB" id="2411602at2759"/>
<dbReference type="InterPro" id="IPR003111">
    <property type="entry name" value="Lon_prtase_N"/>
</dbReference>
<dbReference type="PANTHER" id="PTHR43718:SF2">
    <property type="entry name" value="LON PROTEASE HOMOLOG, MITOCHONDRIAL"/>
    <property type="match status" value="1"/>
</dbReference>
<dbReference type="GO" id="GO:0004176">
    <property type="term" value="F:ATP-dependent peptidase activity"/>
    <property type="evidence" value="ECO:0007669"/>
    <property type="project" value="InterPro"/>
</dbReference>
<evidence type="ECO:0000313" key="3">
    <source>
        <dbReference type="EMBL" id="CAE7325564.1"/>
    </source>
</evidence>
<dbReference type="GO" id="GO:0005524">
    <property type="term" value="F:ATP binding"/>
    <property type="evidence" value="ECO:0007669"/>
    <property type="project" value="InterPro"/>
</dbReference>
<gene>
    <name evidence="3" type="ORF">SNEC2469_LOCUS8202</name>
</gene>
<dbReference type="Pfam" id="PF02190">
    <property type="entry name" value="LON_substr_bdg"/>
    <property type="match status" value="1"/>
</dbReference>
<feature type="non-terminal residue" evidence="3">
    <location>
        <position position="1"/>
    </location>
</feature>
<dbReference type="GO" id="GO:0004252">
    <property type="term" value="F:serine-type endopeptidase activity"/>
    <property type="evidence" value="ECO:0007669"/>
    <property type="project" value="InterPro"/>
</dbReference>
<dbReference type="GO" id="GO:0051131">
    <property type="term" value="P:chaperone-mediated protein complex assembly"/>
    <property type="evidence" value="ECO:0007669"/>
    <property type="project" value="TreeGrafter"/>
</dbReference>
<dbReference type="GO" id="GO:0007005">
    <property type="term" value="P:mitochondrion organization"/>
    <property type="evidence" value="ECO:0007669"/>
    <property type="project" value="TreeGrafter"/>
</dbReference>
<dbReference type="Gene3D" id="1.20.58.1480">
    <property type="match status" value="1"/>
</dbReference>
<evidence type="ECO:0000313" key="4">
    <source>
        <dbReference type="Proteomes" id="UP000601435"/>
    </source>
</evidence>
<dbReference type="EMBL" id="CAJNJA010013623">
    <property type="protein sequence ID" value="CAE7325564.1"/>
    <property type="molecule type" value="Genomic_DNA"/>
</dbReference>
<reference evidence="3" key="1">
    <citation type="submission" date="2021-02" db="EMBL/GenBank/DDBJ databases">
        <authorList>
            <person name="Dougan E. K."/>
            <person name="Rhodes N."/>
            <person name="Thang M."/>
            <person name="Chan C."/>
        </authorList>
    </citation>
    <scope>NUCLEOTIDE SEQUENCE</scope>
</reference>
<feature type="domain" description="Lon N-terminal" evidence="2">
    <location>
        <begin position="1"/>
        <end position="153"/>
    </location>
</feature>
<dbReference type="GO" id="GO:0005759">
    <property type="term" value="C:mitochondrial matrix"/>
    <property type="evidence" value="ECO:0007669"/>
    <property type="project" value="TreeGrafter"/>
</dbReference>
<evidence type="ECO:0000259" key="2">
    <source>
        <dbReference type="PROSITE" id="PS51787"/>
    </source>
</evidence>
<dbReference type="PANTHER" id="PTHR43718">
    <property type="entry name" value="LON PROTEASE"/>
    <property type="match status" value="1"/>
</dbReference>
<keyword evidence="1" id="KW-0175">Coiled coil</keyword>
<evidence type="ECO:0000256" key="1">
    <source>
        <dbReference type="SAM" id="Coils"/>
    </source>
</evidence>
<keyword evidence="4" id="KW-1185">Reference proteome</keyword>
<name>A0A812NNS7_9DINO</name>
<dbReference type="AlphaFoldDB" id="A0A812NNS7"/>
<dbReference type="GO" id="GO:0003697">
    <property type="term" value="F:single-stranded DNA binding"/>
    <property type="evidence" value="ECO:0007669"/>
    <property type="project" value="TreeGrafter"/>
</dbReference>
<protein>
    <recommendedName>
        <fullName evidence="2">Lon N-terminal domain-containing protein</fullName>
    </recommendedName>
</protein>
<dbReference type="GO" id="GO:0006515">
    <property type="term" value="P:protein quality control for misfolded or incompletely synthesized proteins"/>
    <property type="evidence" value="ECO:0007669"/>
    <property type="project" value="TreeGrafter"/>
</dbReference>